<protein>
    <recommendedName>
        <fullName evidence="2">Lysozyme inhibitor LprI-like N-terminal domain-containing protein</fullName>
    </recommendedName>
</protein>
<dbReference type="PANTHER" id="PTHR37549">
    <property type="entry name" value="LIPOPROTEIN LPRI"/>
    <property type="match status" value="1"/>
</dbReference>
<sequence length="122" mass="13010">MMRRHLIVPSVVLASVFASASCLGQTAAYAPIECAKASAPAEKTICGNYALGQDESRLATLYGLLTSLVAMGQRGDVMDAQQHWIASRNACGTDVQCLAQSYKARIGDLTKQFDALAKRGPF</sequence>
<accession>A0A3D9YWH3</accession>
<dbReference type="OrthoDB" id="122332at2"/>
<proteinExistence type="predicted"/>
<feature type="chain" id="PRO_5017556091" description="Lysozyme inhibitor LprI-like N-terminal domain-containing protein" evidence="1">
    <location>
        <begin position="21"/>
        <end position="122"/>
    </location>
</feature>
<dbReference type="Pfam" id="PF07007">
    <property type="entry name" value="LprI"/>
    <property type="match status" value="1"/>
</dbReference>
<organism evidence="3 4">
    <name type="scientific">Methylovirgula ligni</name>
    <dbReference type="NCBI Taxonomy" id="569860"/>
    <lineage>
        <taxon>Bacteria</taxon>
        <taxon>Pseudomonadati</taxon>
        <taxon>Pseudomonadota</taxon>
        <taxon>Alphaproteobacteria</taxon>
        <taxon>Hyphomicrobiales</taxon>
        <taxon>Beijerinckiaceae</taxon>
        <taxon>Methylovirgula</taxon>
    </lineage>
</organism>
<dbReference type="PANTHER" id="PTHR37549:SF1">
    <property type="entry name" value="LIPOPROTEIN LPRI"/>
    <property type="match status" value="1"/>
</dbReference>
<gene>
    <name evidence="3" type="ORF">DES32_2105</name>
</gene>
<keyword evidence="4" id="KW-1185">Reference proteome</keyword>
<reference evidence="3 4" key="1">
    <citation type="submission" date="2018-08" db="EMBL/GenBank/DDBJ databases">
        <title>Genomic Encyclopedia of Type Strains, Phase IV (KMG-IV): sequencing the most valuable type-strain genomes for metagenomic binning, comparative biology and taxonomic classification.</title>
        <authorList>
            <person name="Goeker M."/>
        </authorList>
    </citation>
    <scope>NUCLEOTIDE SEQUENCE [LARGE SCALE GENOMIC DNA]</scope>
    <source>
        <strain evidence="3 4">BW863</strain>
    </source>
</reference>
<dbReference type="InterPro" id="IPR052755">
    <property type="entry name" value="Lysozyme_Inhibitor_LprI"/>
</dbReference>
<dbReference type="GO" id="GO:0005576">
    <property type="term" value="C:extracellular region"/>
    <property type="evidence" value="ECO:0007669"/>
    <property type="project" value="TreeGrafter"/>
</dbReference>
<dbReference type="RefSeq" id="WP_115836644.1">
    <property type="nucleotide sequence ID" value="NZ_QUMO01000003.1"/>
</dbReference>
<evidence type="ECO:0000256" key="1">
    <source>
        <dbReference type="SAM" id="SignalP"/>
    </source>
</evidence>
<evidence type="ECO:0000259" key="2">
    <source>
        <dbReference type="Pfam" id="PF07007"/>
    </source>
</evidence>
<dbReference type="InterPro" id="IPR009739">
    <property type="entry name" value="LprI-like_N"/>
</dbReference>
<dbReference type="AlphaFoldDB" id="A0A3D9YWH3"/>
<dbReference type="EMBL" id="QUMO01000003">
    <property type="protein sequence ID" value="REF86061.1"/>
    <property type="molecule type" value="Genomic_DNA"/>
</dbReference>
<feature type="domain" description="Lysozyme inhibitor LprI-like N-terminal" evidence="2">
    <location>
        <begin position="34"/>
        <end position="109"/>
    </location>
</feature>
<dbReference type="PROSITE" id="PS51257">
    <property type="entry name" value="PROKAR_LIPOPROTEIN"/>
    <property type="match status" value="1"/>
</dbReference>
<evidence type="ECO:0000313" key="3">
    <source>
        <dbReference type="EMBL" id="REF86061.1"/>
    </source>
</evidence>
<name>A0A3D9YWH3_9HYPH</name>
<evidence type="ECO:0000313" key="4">
    <source>
        <dbReference type="Proteomes" id="UP000256900"/>
    </source>
</evidence>
<feature type="signal peptide" evidence="1">
    <location>
        <begin position="1"/>
        <end position="20"/>
    </location>
</feature>
<comment type="caution">
    <text evidence="3">The sequence shown here is derived from an EMBL/GenBank/DDBJ whole genome shotgun (WGS) entry which is preliminary data.</text>
</comment>
<dbReference type="Proteomes" id="UP000256900">
    <property type="component" value="Unassembled WGS sequence"/>
</dbReference>
<keyword evidence="1" id="KW-0732">Signal</keyword>